<protein>
    <submittedName>
        <fullName evidence="1">Cof-type HAD-IIB family hydrolase</fullName>
    </submittedName>
</protein>
<dbReference type="Pfam" id="PF08282">
    <property type="entry name" value="Hydrolase_3"/>
    <property type="match status" value="1"/>
</dbReference>
<dbReference type="PANTHER" id="PTHR10000">
    <property type="entry name" value="PHOSPHOSERINE PHOSPHATASE"/>
    <property type="match status" value="1"/>
</dbReference>
<comment type="caution">
    <text evidence="1">The sequence shown here is derived from an EMBL/GenBank/DDBJ whole genome shotgun (WGS) entry which is preliminary data.</text>
</comment>
<proteinExistence type="predicted"/>
<dbReference type="InterPro" id="IPR036412">
    <property type="entry name" value="HAD-like_sf"/>
</dbReference>
<dbReference type="RefSeq" id="WP_032119052.1">
    <property type="nucleotide sequence ID" value="NZ_JACOOO010000001.1"/>
</dbReference>
<dbReference type="SUPFAM" id="SSF56784">
    <property type="entry name" value="HAD-like"/>
    <property type="match status" value="1"/>
</dbReference>
<dbReference type="Gene3D" id="3.40.50.1000">
    <property type="entry name" value="HAD superfamily/HAD-like"/>
    <property type="match status" value="1"/>
</dbReference>
<dbReference type="InterPro" id="IPR006379">
    <property type="entry name" value="HAD-SF_hydro_IIB"/>
</dbReference>
<dbReference type="EMBL" id="JACOOO010000001">
    <property type="protein sequence ID" value="MBC5627376.1"/>
    <property type="molecule type" value="Genomic_DNA"/>
</dbReference>
<keyword evidence="2" id="KW-1185">Reference proteome</keyword>
<gene>
    <name evidence="1" type="ORF">H8S20_00560</name>
</gene>
<dbReference type="PANTHER" id="PTHR10000:SF8">
    <property type="entry name" value="HAD SUPERFAMILY HYDROLASE-LIKE, TYPE 3"/>
    <property type="match status" value="1"/>
</dbReference>
<sequence>MKLLACDLDGTLVETEKNFIRKDNIEAIKRLRNKGHKFIISTGRDIKGIKSIFNDNNDVEFDYLVLCNGALILDNNLNEIYKNTLPHHVVKSVYNDIYKVNTDKDAAMYVTYEDTSSVFYTGCNKEFKDFLGAFENVNNESEVFSKEREYNLISIFSKSSNCEIAECLKEKLVETFGDSYGIFRNQAFVDMVGKDCSKGSGLKKILEMENWDINNLYTIGDSYNDISMFEITDNSFTFNHVEDGVKAKANHTVDFVHQCIDIILNS</sequence>
<dbReference type="NCBIfam" id="TIGR00099">
    <property type="entry name" value="Cof-subfamily"/>
    <property type="match status" value="1"/>
</dbReference>
<dbReference type="NCBIfam" id="TIGR01484">
    <property type="entry name" value="HAD-SF-IIB"/>
    <property type="match status" value="1"/>
</dbReference>
<accession>A0ABR7D7L5</accession>
<dbReference type="InterPro" id="IPR000150">
    <property type="entry name" value="Cof"/>
</dbReference>
<evidence type="ECO:0000313" key="1">
    <source>
        <dbReference type="EMBL" id="MBC5627376.1"/>
    </source>
</evidence>
<keyword evidence="1" id="KW-0378">Hydrolase</keyword>
<dbReference type="Gene3D" id="3.30.1240.10">
    <property type="match status" value="1"/>
</dbReference>
<dbReference type="InterPro" id="IPR023214">
    <property type="entry name" value="HAD_sf"/>
</dbReference>
<reference evidence="1 2" key="1">
    <citation type="submission" date="2020-08" db="EMBL/GenBank/DDBJ databases">
        <title>Genome public.</title>
        <authorList>
            <person name="Liu C."/>
            <person name="Sun Q."/>
        </authorList>
    </citation>
    <scope>NUCLEOTIDE SEQUENCE [LARGE SCALE GENOMIC DNA]</scope>
    <source>
        <strain evidence="1 2">NSJ-6</strain>
    </source>
</reference>
<dbReference type="GO" id="GO:0016787">
    <property type="term" value="F:hydrolase activity"/>
    <property type="evidence" value="ECO:0007669"/>
    <property type="project" value="UniProtKB-KW"/>
</dbReference>
<name>A0ABR7D7L5_9CLOT</name>
<organism evidence="1 2">
    <name type="scientific">Clostridium hominis</name>
    <dbReference type="NCBI Taxonomy" id="2763036"/>
    <lineage>
        <taxon>Bacteria</taxon>
        <taxon>Bacillati</taxon>
        <taxon>Bacillota</taxon>
        <taxon>Clostridia</taxon>
        <taxon>Eubacteriales</taxon>
        <taxon>Clostridiaceae</taxon>
        <taxon>Clostridium</taxon>
    </lineage>
</organism>
<dbReference type="Proteomes" id="UP000596929">
    <property type="component" value="Unassembled WGS sequence"/>
</dbReference>
<evidence type="ECO:0000313" key="2">
    <source>
        <dbReference type="Proteomes" id="UP000596929"/>
    </source>
</evidence>